<dbReference type="SUPFAM" id="SSF47413">
    <property type="entry name" value="lambda repressor-like DNA-binding domains"/>
    <property type="match status" value="1"/>
</dbReference>
<dbReference type="InterPro" id="IPR001387">
    <property type="entry name" value="Cro/C1-type_HTH"/>
</dbReference>
<dbReference type="PROSITE" id="PS50943">
    <property type="entry name" value="HTH_CROC1"/>
    <property type="match status" value="1"/>
</dbReference>
<gene>
    <name evidence="2" type="ORF">FB465_2517</name>
</gene>
<proteinExistence type="predicted"/>
<evidence type="ECO:0000313" key="2">
    <source>
        <dbReference type="EMBL" id="TWE17490.1"/>
    </source>
</evidence>
<feature type="domain" description="HTH cro/C1-type" evidence="1">
    <location>
        <begin position="41"/>
        <end position="82"/>
    </location>
</feature>
<reference evidence="2 3" key="1">
    <citation type="submission" date="2019-06" db="EMBL/GenBank/DDBJ databases">
        <title>Sequencing the genomes of 1000 actinobacteria strains.</title>
        <authorList>
            <person name="Klenk H.-P."/>
        </authorList>
    </citation>
    <scope>NUCLEOTIDE SEQUENCE [LARGE SCALE GENOMIC DNA]</scope>
    <source>
        <strain evidence="2 3">DSM 41649</strain>
    </source>
</reference>
<dbReference type="GO" id="GO:0003677">
    <property type="term" value="F:DNA binding"/>
    <property type="evidence" value="ECO:0007669"/>
    <property type="project" value="InterPro"/>
</dbReference>
<protein>
    <submittedName>
        <fullName evidence="2">Helix-turn-helix protein</fullName>
    </submittedName>
</protein>
<evidence type="ECO:0000259" key="1">
    <source>
        <dbReference type="PROSITE" id="PS50943"/>
    </source>
</evidence>
<dbReference type="CDD" id="cd00093">
    <property type="entry name" value="HTH_XRE"/>
    <property type="match status" value="1"/>
</dbReference>
<dbReference type="SMART" id="SM00530">
    <property type="entry name" value="HTH_XRE"/>
    <property type="match status" value="1"/>
</dbReference>
<dbReference type="EMBL" id="VIVR01000001">
    <property type="protein sequence ID" value="TWE17490.1"/>
    <property type="molecule type" value="Genomic_DNA"/>
</dbReference>
<dbReference type="AlphaFoldDB" id="A0A561EPG4"/>
<accession>A0A561EPG4</accession>
<evidence type="ECO:0000313" key="3">
    <source>
        <dbReference type="Proteomes" id="UP000318416"/>
    </source>
</evidence>
<name>A0A561EPG4_9ACTN</name>
<organism evidence="2 3">
    <name type="scientific">Kitasatospora atroaurantiaca</name>
    <dbReference type="NCBI Taxonomy" id="285545"/>
    <lineage>
        <taxon>Bacteria</taxon>
        <taxon>Bacillati</taxon>
        <taxon>Actinomycetota</taxon>
        <taxon>Actinomycetes</taxon>
        <taxon>Kitasatosporales</taxon>
        <taxon>Streptomycetaceae</taxon>
        <taxon>Kitasatospora</taxon>
    </lineage>
</organism>
<dbReference type="OrthoDB" id="3873593at2"/>
<dbReference type="Pfam" id="PF13560">
    <property type="entry name" value="HTH_31"/>
    <property type="match status" value="1"/>
</dbReference>
<comment type="caution">
    <text evidence="2">The sequence shown here is derived from an EMBL/GenBank/DDBJ whole genome shotgun (WGS) entry which is preliminary data.</text>
</comment>
<dbReference type="Proteomes" id="UP000318416">
    <property type="component" value="Unassembled WGS sequence"/>
</dbReference>
<dbReference type="Gene3D" id="1.10.260.40">
    <property type="entry name" value="lambda repressor-like DNA-binding domains"/>
    <property type="match status" value="1"/>
</dbReference>
<dbReference type="RefSeq" id="WP_145790271.1">
    <property type="nucleotide sequence ID" value="NZ_BAAABR010000021.1"/>
</dbReference>
<dbReference type="InterPro" id="IPR010982">
    <property type="entry name" value="Lambda_DNA-bd_dom_sf"/>
</dbReference>
<keyword evidence="3" id="KW-1185">Reference proteome</keyword>
<sequence length="152" mass="16340">MGTTDNTRESSTPAERFGAVVHEAAQRAGYDLRPGSGGRVALARDTGMSASAVGRMLRGETLPRPSQFERIARAVHLDLHELLVRGGVISAESANDLSERVRSQPITPEEAADAWGITNPMVRKILLADIAQAISLQREAEPEQQEGSAAQR</sequence>